<dbReference type="AlphaFoldDB" id="A0A326TP24"/>
<proteinExistence type="predicted"/>
<gene>
    <name evidence="1" type="ORF">EI42_06360</name>
</gene>
<sequence length="172" mass="19939">MRSSSSLTAPLSQMTATFLKVTASYFPALFHGESPRYVLNSFLHDWWCHAIERRQELIRLAPRLEILRSSNTGQLFVPPLLRSFASGLFSHILIGSGSKNICLPQPWILSPAEPHEVLTPFARRNIIVSRTILENKYEFRDMYERRPRWSIFSDQELARFKRTDKRSSSSNI</sequence>
<keyword evidence="2" id="KW-1185">Reference proteome</keyword>
<dbReference type="Proteomes" id="UP000248806">
    <property type="component" value="Unassembled WGS sequence"/>
</dbReference>
<reference evidence="1 2" key="1">
    <citation type="submission" date="2018-06" db="EMBL/GenBank/DDBJ databases">
        <title>Genomic Encyclopedia of Archaeal and Bacterial Type Strains, Phase II (KMG-II): from individual species to whole genera.</title>
        <authorList>
            <person name="Goeker M."/>
        </authorList>
    </citation>
    <scope>NUCLEOTIDE SEQUENCE [LARGE SCALE GENOMIC DNA]</scope>
    <source>
        <strain evidence="1 2">ATCC BAA-1881</strain>
    </source>
</reference>
<evidence type="ECO:0000313" key="2">
    <source>
        <dbReference type="Proteomes" id="UP000248806"/>
    </source>
</evidence>
<protein>
    <submittedName>
        <fullName evidence="1">Uncharacterized protein</fullName>
    </submittedName>
</protein>
<evidence type="ECO:0000313" key="1">
    <source>
        <dbReference type="EMBL" id="PZW18089.1"/>
    </source>
</evidence>
<organism evidence="1 2">
    <name type="scientific">Thermosporothrix hazakensis</name>
    <dbReference type="NCBI Taxonomy" id="644383"/>
    <lineage>
        <taxon>Bacteria</taxon>
        <taxon>Bacillati</taxon>
        <taxon>Chloroflexota</taxon>
        <taxon>Ktedonobacteria</taxon>
        <taxon>Ktedonobacterales</taxon>
        <taxon>Thermosporotrichaceae</taxon>
        <taxon>Thermosporothrix</taxon>
    </lineage>
</organism>
<accession>A0A326TP24</accession>
<name>A0A326TP24_THEHA</name>
<comment type="caution">
    <text evidence="1">The sequence shown here is derived from an EMBL/GenBank/DDBJ whole genome shotgun (WGS) entry which is preliminary data.</text>
</comment>
<dbReference type="EMBL" id="QKUF01000061">
    <property type="protein sequence ID" value="PZW18089.1"/>
    <property type="molecule type" value="Genomic_DNA"/>
</dbReference>